<keyword evidence="4" id="KW-0479">Metal-binding</keyword>
<proteinExistence type="inferred from homology"/>
<dbReference type="EC" id="5.6.2.1" evidence="3"/>
<evidence type="ECO:0000313" key="15">
    <source>
        <dbReference type="Proteomes" id="UP001198200"/>
    </source>
</evidence>
<gene>
    <name evidence="14" type="ORF">LKD48_06590</name>
</gene>
<keyword evidence="5" id="KW-0460">Magnesium</keyword>
<dbReference type="InterPro" id="IPR023405">
    <property type="entry name" value="Topo_IA_core_domain"/>
</dbReference>
<evidence type="ECO:0000256" key="12">
    <source>
        <dbReference type="ARBA" id="ARBA00032877"/>
    </source>
</evidence>
<comment type="catalytic activity">
    <reaction evidence="1">
        <text>ATP-independent breakage of single-stranded DNA, followed by passage and rejoining.</text>
        <dbReference type="EC" id="5.6.2.1"/>
    </reaction>
</comment>
<evidence type="ECO:0000256" key="8">
    <source>
        <dbReference type="ARBA" id="ARBA00023235"/>
    </source>
</evidence>
<evidence type="ECO:0000313" key="14">
    <source>
        <dbReference type="EMBL" id="MCC2221314.1"/>
    </source>
</evidence>
<evidence type="ECO:0000256" key="10">
    <source>
        <dbReference type="ARBA" id="ARBA00031985"/>
    </source>
</evidence>
<evidence type="ECO:0000259" key="13">
    <source>
        <dbReference type="PROSITE" id="PS52039"/>
    </source>
</evidence>
<dbReference type="GO" id="GO:0003677">
    <property type="term" value="F:DNA binding"/>
    <property type="evidence" value="ECO:0007669"/>
    <property type="project" value="UniProtKB-KW"/>
</dbReference>
<dbReference type="PROSITE" id="PS52039">
    <property type="entry name" value="TOPO_IA_2"/>
    <property type="match status" value="1"/>
</dbReference>
<evidence type="ECO:0000256" key="11">
    <source>
        <dbReference type="ARBA" id="ARBA00032235"/>
    </source>
</evidence>
<dbReference type="InterPro" id="IPR000380">
    <property type="entry name" value="Topo_IA"/>
</dbReference>
<feature type="domain" description="Topo IA-type catalytic" evidence="13">
    <location>
        <begin position="153"/>
        <end position="582"/>
    </location>
</feature>
<dbReference type="CDD" id="cd03362">
    <property type="entry name" value="TOPRIM_TopoIA_TopoIII"/>
    <property type="match status" value="1"/>
</dbReference>
<keyword evidence="15" id="KW-1185">Reference proteome</keyword>
<dbReference type="NCBIfam" id="TIGR01056">
    <property type="entry name" value="topB"/>
    <property type="match status" value="1"/>
</dbReference>
<dbReference type="SUPFAM" id="SSF56712">
    <property type="entry name" value="Prokaryotic type I DNA topoisomerase"/>
    <property type="match status" value="1"/>
</dbReference>
<dbReference type="InterPro" id="IPR034144">
    <property type="entry name" value="TOPRIM_TopoIII"/>
</dbReference>
<sequence length="697" mass="79200">MAKFLVIAEKPSVAQSLAKNLSAYQRKDGYLEGNSCIVSWCLGHLAEYVPPEIYDEKYAKWQFEDLPIIPEVWKVQVSEDKKKQFDVICSLMNRADVAYLVNGCDAGREGELIFKRVYDLAGCQKPVKRLWISSMEDEAIQKGFQSLNDGRDYAGLCNAAVCRAQADWLIGMNATRAYTTRYLKRLVVGRVQTPTLAMLTERKEKIEHFKKEAYYKVSLSDGRLAVISENIQSETEAEELRKLCDGTEAVVTRVKREQKKTSPPKLYDLTSLQREANRFFGYTAQKTLDMLQELYEEKMVTYPRTDSQYVTEDMKETVKMLAEGMTDFLPFLESGQIRGNIDRVVNNAKVSDHHAILPTKEAMEKGMGGLSGGKKNLLMLIGQQLVQATGEEYLYEQTEISVQCKEHEFTAKGKLPVQMGFKEVEEAFRKYCVKDKKSDEPDNKTELPEGYEEGMTLVPVKAEKSTHYTSPPKMFTEDTLLAAMETAGNKEFDSETEKKGLGTPATRANIIEKLVSSGYAERKGKQILPTVAGCELIHVMPENLKSAGLTAEWENQLLMMEKGEIQEDEFMNGIVFMINEILSMCRAISEEERNRFQTAKEVIGKCPVCGSDVYEGKTNYYCSDRNCQFALWKSNRFLESMKKSMDKKMAVELLKKGRTHVKGLYSKKKDSKFDADLVLGVEDEKARFSLEFPKKKK</sequence>
<evidence type="ECO:0000256" key="9">
    <source>
        <dbReference type="ARBA" id="ARBA00030003"/>
    </source>
</evidence>
<dbReference type="PRINTS" id="PR00417">
    <property type="entry name" value="PRTPISMRASEI"/>
</dbReference>
<dbReference type="InterPro" id="IPR023406">
    <property type="entry name" value="Topo_IA_AS"/>
</dbReference>
<dbReference type="Proteomes" id="UP001198200">
    <property type="component" value="Unassembled WGS sequence"/>
</dbReference>
<evidence type="ECO:0000256" key="1">
    <source>
        <dbReference type="ARBA" id="ARBA00000213"/>
    </source>
</evidence>
<dbReference type="NCBIfam" id="NF005829">
    <property type="entry name" value="PRK07726.1"/>
    <property type="match status" value="1"/>
</dbReference>
<dbReference type="RefSeq" id="WP_308731544.1">
    <property type="nucleotide sequence ID" value="NZ_JAJEQN010000012.1"/>
</dbReference>
<dbReference type="InterPro" id="IPR006171">
    <property type="entry name" value="TOPRIM_dom"/>
</dbReference>
<dbReference type="InterPro" id="IPR013497">
    <property type="entry name" value="Topo_IA_cen"/>
</dbReference>
<dbReference type="GO" id="GO:0003917">
    <property type="term" value="F:DNA topoisomerase type I (single strand cut, ATP-independent) activity"/>
    <property type="evidence" value="ECO:0007669"/>
    <property type="project" value="UniProtKB-EC"/>
</dbReference>
<dbReference type="GO" id="GO:0046872">
    <property type="term" value="F:metal ion binding"/>
    <property type="evidence" value="ECO:0007669"/>
    <property type="project" value="UniProtKB-KW"/>
</dbReference>
<dbReference type="InterPro" id="IPR013826">
    <property type="entry name" value="Topo_IA_cen_sub3"/>
</dbReference>
<dbReference type="Gene3D" id="1.10.290.10">
    <property type="entry name" value="Topoisomerase I, domain 4"/>
    <property type="match status" value="1"/>
</dbReference>
<name>A0AAE3E3W4_9FIRM</name>
<organism evidence="14 15">
    <name type="scientific">Anthropogastromicrobium aceti</name>
    <dbReference type="NCBI Taxonomy" id="2981768"/>
    <lineage>
        <taxon>Bacteria</taxon>
        <taxon>Bacillati</taxon>
        <taxon>Bacillota</taxon>
        <taxon>Clostridia</taxon>
        <taxon>Lachnospirales</taxon>
        <taxon>Lachnospiraceae</taxon>
        <taxon>Anthropogastromicrobium</taxon>
    </lineage>
</organism>
<dbReference type="Gene3D" id="3.40.50.140">
    <property type="match status" value="1"/>
</dbReference>
<accession>A0AAE3E3W4</accession>
<reference evidence="14 15" key="1">
    <citation type="submission" date="2021-10" db="EMBL/GenBank/DDBJ databases">
        <title>Anaerobic single-cell dispensing facilitates the cultivation of human gut bacteria.</title>
        <authorList>
            <person name="Afrizal A."/>
        </authorList>
    </citation>
    <scope>NUCLEOTIDE SEQUENCE [LARGE SCALE GENOMIC DNA]</scope>
    <source>
        <strain evidence="14 15">CLA-AA-H224</strain>
    </source>
</reference>
<dbReference type="PROSITE" id="PS00396">
    <property type="entry name" value="TOPO_IA_1"/>
    <property type="match status" value="1"/>
</dbReference>
<dbReference type="Pfam" id="PF01751">
    <property type="entry name" value="Toprim"/>
    <property type="match status" value="1"/>
</dbReference>
<dbReference type="CDD" id="cd00186">
    <property type="entry name" value="TOP1Ac"/>
    <property type="match status" value="1"/>
</dbReference>
<dbReference type="Gene3D" id="2.70.20.10">
    <property type="entry name" value="Topoisomerase I, domain 3"/>
    <property type="match status" value="1"/>
</dbReference>
<dbReference type="GO" id="GO:0006265">
    <property type="term" value="P:DNA topological change"/>
    <property type="evidence" value="ECO:0007669"/>
    <property type="project" value="InterPro"/>
</dbReference>
<dbReference type="Gene3D" id="1.10.460.10">
    <property type="entry name" value="Topoisomerase I, domain 2"/>
    <property type="match status" value="1"/>
</dbReference>
<comment type="caution">
    <text evidence="14">The sequence shown here is derived from an EMBL/GenBank/DDBJ whole genome shotgun (WGS) entry which is preliminary data.</text>
</comment>
<dbReference type="InterPro" id="IPR013825">
    <property type="entry name" value="Topo_IA_cen_sub2"/>
</dbReference>
<dbReference type="GO" id="GO:0043597">
    <property type="term" value="C:cytoplasmic replication fork"/>
    <property type="evidence" value="ECO:0007669"/>
    <property type="project" value="TreeGrafter"/>
</dbReference>
<evidence type="ECO:0000256" key="3">
    <source>
        <dbReference type="ARBA" id="ARBA00012891"/>
    </source>
</evidence>
<dbReference type="AlphaFoldDB" id="A0AAE3E3W4"/>
<evidence type="ECO:0000256" key="4">
    <source>
        <dbReference type="ARBA" id="ARBA00022723"/>
    </source>
</evidence>
<dbReference type="Pfam" id="PF01131">
    <property type="entry name" value="Topoisom_bac"/>
    <property type="match status" value="1"/>
</dbReference>
<comment type="similarity">
    <text evidence="2">Belongs to the type IA topoisomerase family.</text>
</comment>
<evidence type="ECO:0000256" key="6">
    <source>
        <dbReference type="ARBA" id="ARBA00023029"/>
    </source>
</evidence>
<evidence type="ECO:0000256" key="5">
    <source>
        <dbReference type="ARBA" id="ARBA00022842"/>
    </source>
</evidence>
<dbReference type="InterPro" id="IPR013824">
    <property type="entry name" value="Topo_IA_cen_sub1"/>
</dbReference>
<dbReference type="EMBL" id="JAJEQN010000012">
    <property type="protein sequence ID" value="MCC2221314.1"/>
    <property type="molecule type" value="Genomic_DNA"/>
</dbReference>
<keyword evidence="8" id="KW-0413">Isomerase</keyword>
<dbReference type="GO" id="GO:0006281">
    <property type="term" value="P:DNA repair"/>
    <property type="evidence" value="ECO:0007669"/>
    <property type="project" value="TreeGrafter"/>
</dbReference>
<dbReference type="SMART" id="SM00437">
    <property type="entry name" value="TOP1Ac"/>
    <property type="match status" value="1"/>
</dbReference>
<evidence type="ECO:0000256" key="7">
    <source>
        <dbReference type="ARBA" id="ARBA00023125"/>
    </source>
</evidence>
<dbReference type="InterPro" id="IPR003602">
    <property type="entry name" value="Topo_IA_DNA-bd_dom"/>
</dbReference>
<evidence type="ECO:0000256" key="2">
    <source>
        <dbReference type="ARBA" id="ARBA00009446"/>
    </source>
</evidence>
<keyword evidence="6" id="KW-0799">Topoisomerase</keyword>
<dbReference type="PANTHER" id="PTHR11390:SF21">
    <property type="entry name" value="DNA TOPOISOMERASE 3-ALPHA"/>
    <property type="match status" value="1"/>
</dbReference>
<dbReference type="PANTHER" id="PTHR11390">
    <property type="entry name" value="PROKARYOTIC DNA TOPOISOMERASE"/>
    <property type="match status" value="1"/>
</dbReference>
<dbReference type="SMART" id="SM00436">
    <property type="entry name" value="TOP1Bc"/>
    <property type="match status" value="1"/>
</dbReference>
<keyword evidence="7" id="KW-0238">DNA-binding</keyword>
<dbReference type="SMART" id="SM00493">
    <property type="entry name" value="TOPRIM"/>
    <property type="match status" value="1"/>
</dbReference>
<dbReference type="InterPro" id="IPR003601">
    <property type="entry name" value="Topo_IA_2"/>
</dbReference>
<dbReference type="InterPro" id="IPR005738">
    <property type="entry name" value="TopoIII"/>
</dbReference>
<protein>
    <recommendedName>
        <fullName evidence="3">DNA topoisomerase</fullName>
        <ecNumber evidence="3">5.6.2.1</ecNumber>
    </recommendedName>
    <alternativeName>
        <fullName evidence="12">Omega-protein</fullName>
    </alternativeName>
    <alternativeName>
        <fullName evidence="11">Relaxing enzyme</fullName>
    </alternativeName>
    <alternativeName>
        <fullName evidence="9">Swivelase</fullName>
    </alternativeName>
    <alternativeName>
        <fullName evidence="10">Untwisting enzyme</fullName>
    </alternativeName>
</protein>
<dbReference type="GO" id="GO:0006310">
    <property type="term" value="P:DNA recombination"/>
    <property type="evidence" value="ECO:0007669"/>
    <property type="project" value="TreeGrafter"/>
</dbReference>